<keyword evidence="3" id="KW-1185">Reference proteome</keyword>
<accession>A0A7V9A9T9</accession>
<organism evidence="2 3">
    <name type="scientific">Bremerella alba</name>
    <dbReference type="NCBI Taxonomy" id="980252"/>
    <lineage>
        <taxon>Bacteria</taxon>
        <taxon>Pseudomonadati</taxon>
        <taxon>Planctomycetota</taxon>
        <taxon>Planctomycetia</taxon>
        <taxon>Pirellulales</taxon>
        <taxon>Pirellulaceae</taxon>
        <taxon>Bremerella</taxon>
    </lineage>
</organism>
<dbReference type="PANTHER" id="PTHR36966">
    <property type="entry name" value="REP-ASSOCIATED TYROSINE TRANSPOSASE"/>
    <property type="match status" value="1"/>
</dbReference>
<dbReference type="InterPro" id="IPR036515">
    <property type="entry name" value="Transposase_17_sf"/>
</dbReference>
<dbReference type="GO" id="GO:0006313">
    <property type="term" value="P:DNA transposition"/>
    <property type="evidence" value="ECO:0007669"/>
    <property type="project" value="InterPro"/>
</dbReference>
<dbReference type="Gene3D" id="3.30.70.1290">
    <property type="entry name" value="Transposase IS200-like"/>
    <property type="match status" value="1"/>
</dbReference>
<reference evidence="2 3" key="1">
    <citation type="submission" date="2020-05" db="EMBL/GenBank/DDBJ databases">
        <title>Bremerella alba sp. nov., a novel planctomycete isolated from the surface of the macroalga Fucus spiralis.</title>
        <authorList>
            <person name="Godinho O."/>
            <person name="Botelho R."/>
            <person name="Albuquerque L."/>
            <person name="Wiegand S."/>
            <person name="Da Costa M.S."/>
            <person name="Lobo-Da-Cunha A."/>
            <person name="Jogler C."/>
            <person name="Lage O.M."/>
        </authorList>
    </citation>
    <scope>NUCLEOTIDE SEQUENCE [LARGE SCALE GENOMIC DNA]</scope>
    <source>
        <strain evidence="2 3">FF15</strain>
    </source>
</reference>
<dbReference type="Pfam" id="PF01797">
    <property type="entry name" value="Y1_Tnp"/>
    <property type="match status" value="1"/>
</dbReference>
<dbReference type="InterPro" id="IPR052715">
    <property type="entry name" value="RAYT_transposase"/>
</dbReference>
<dbReference type="GO" id="GO:0004803">
    <property type="term" value="F:transposase activity"/>
    <property type="evidence" value="ECO:0007669"/>
    <property type="project" value="InterPro"/>
</dbReference>
<dbReference type="SMART" id="SM01321">
    <property type="entry name" value="Y1_Tnp"/>
    <property type="match status" value="1"/>
</dbReference>
<dbReference type="AlphaFoldDB" id="A0A7V9A9T9"/>
<feature type="domain" description="Transposase IS200-like" evidence="1">
    <location>
        <begin position="8"/>
        <end position="136"/>
    </location>
</feature>
<dbReference type="SUPFAM" id="SSF143422">
    <property type="entry name" value="Transposase IS200-like"/>
    <property type="match status" value="1"/>
</dbReference>
<protein>
    <submittedName>
        <fullName evidence="2">REP-associated tyrosine transposase</fullName>
    </submittedName>
</protein>
<dbReference type="EMBL" id="JABRWO010000020">
    <property type="protein sequence ID" value="MBA2117787.1"/>
    <property type="molecule type" value="Genomic_DNA"/>
</dbReference>
<evidence type="ECO:0000259" key="1">
    <source>
        <dbReference type="SMART" id="SM01321"/>
    </source>
</evidence>
<proteinExistence type="predicted"/>
<name>A0A7V9A9T9_9BACT</name>
<dbReference type="RefSeq" id="WP_207399150.1">
    <property type="nucleotide sequence ID" value="NZ_JABRWO010000020.1"/>
</dbReference>
<dbReference type="InterPro" id="IPR002686">
    <property type="entry name" value="Transposase_17"/>
</dbReference>
<dbReference type="GO" id="GO:0043565">
    <property type="term" value="F:sequence-specific DNA binding"/>
    <property type="evidence" value="ECO:0007669"/>
    <property type="project" value="TreeGrafter"/>
</dbReference>
<dbReference type="NCBIfam" id="NF047646">
    <property type="entry name" value="REP_Tyr_transpos"/>
    <property type="match status" value="1"/>
</dbReference>
<comment type="caution">
    <text evidence="2">The sequence shown here is derived from an EMBL/GenBank/DDBJ whole genome shotgun (WGS) entry which is preliminary data.</text>
</comment>
<sequence length="182" mass="21825">MSNYRRVAIGRTVFFTVNTENRRPLLTTLLGRQSLRVAIEKTRVELPFSVIAFVLLPDHLHTIWELPKGSEDFSKRWQKIKATFSKHWKQKGGKIFPVNQSRESRGETGIWQRRFYEHTCRDEDDLKRCVDYIHINPVKHQLVTQAAQWPWSSFHRFVRLGEYDLKWGNSQFWRGDEFRDFD</sequence>
<evidence type="ECO:0000313" key="3">
    <source>
        <dbReference type="Proteomes" id="UP000551616"/>
    </source>
</evidence>
<dbReference type="Proteomes" id="UP000551616">
    <property type="component" value="Unassembled WGS sequence"/>
</dbReference>
<gene>
    <name evidence="2" type="primary">rayT</name>
    <name evidence="2" type="ORF">HOV93_49900</name>
</gene>
<dbReference type="PANTHER" id="PTHR36966:SF1">
    <property type="entry name" value="REP-ASSOCIATED TYROSINE TRANSPOSASE"/>
    <property type="match status" value="1"/>
</dbReference>
<evidence type="ECO:0000313" key="2">
    <source>
        <dbReference type="EMBL" id="MBA2117787.1"/>
    </source>
</evidence>